<dbReference type="Proteomes" id="UP000308730">
    <property type="component" value="Unassembled WGS sequence"/>
</dbReference>
<dbReference type="OrthoDB" id="419694at2759"/>
<dbReference type="InterPro" id="IPR042081">
    <property type="entry name" value="RNA_2'-PTrans_C"/>
</dbReference>
<dbReference type="InterPro" id="IPR002745">
    <property type="entry name" value="Ptrans_KptA/Tpt1"/>
</dbReference>
<sequence>MPLIERIVANDSKTRFNLISEPEPASGAPVWWIRANQGHSLKAVADLETTPILSVSDIPTGVAVHGTTRLAWESIQKEGLSRMKRNHVHLAQGVPGTGVISGMRNTSQIYIYIDVEKALASGLKFELSANGVILTSGNEEGILPPAFFNKVVAQDGAVLPLLAVSSKQITVDDL</sequence>
<accession>A0A4S4MTG0</accession>
<dbReference type="PANTHER" id="PTHR12684">
    <property type="entry name" value="PUTATIVE PHOSPHOTRANSFERASE"/>
    <property type="match status" value="1"/>
</dbReference>
<evidence type="ECO:0000256" key="2">
    <source>
        <dbReference type="ARBA" id="ARBA00022679"/>
    </source>
</evidence>
<dbReference type="Gene3D" id="3.20.170.30">
    <property type="match status" value="1"/>
</dbReference>
<evidence type="ECO:0000256" key="1">
    <source>
        <dbReference type="ARBA" id="ARBA00009836"/>
    </source>
</evidence>
<dbReference type="GO" id="GO:0006388">
    <property type="term" value="P:tRNA splicing, via endonucleolytic cleavage and ligation"/>
    <property type="evidence" value="ECO:0007669"/>
    <property type="project" value="TreeGrafter"/>
</dbReference>
<keyword evidence="5" id="KW-1185">Reference proteome</keyword>
<proteinExistence type="inferred from homology"/>
<evidence type="ECO:0008006" key="6">
    <source>
        <dbReference type="Google" id="ProtNLM"/>
    </source>
</evidence>
<organism evidence="4 5">
    <name type="scientific">Antrodiella citrinella</name>
    <dbReference type="NCBI Taxonomy" id="2447956"/>
    <lineage>
        <taxon>Eukaryota</taxon>
        <taxon>Fungi</taxon>
        <taxon>Dikarya</taxon>
        <taxon>Basidiomycota</taxon>
        <taxon>Agaricomycotina</taxon>
        <taxon>Agaricomycetes</taxon>
        <taxon>Polyporales</taxon>
        <taxon>Steccherinaceae</taxon>
        <taxon>Antrodiella</taxon>
    </lineage>
</organism>
<name>A0A4S4MTG0_9APHY</name>
<dbReference type="Pfam" id="PF01885">
    <property type="entry name" value="PTS_2-RNA"/>
    <property type="match status" value="1"/>
</dbReference>
<gene>
    <name evidence="4" type="ORF">EUX98_g4670</name>
</gene>
<evidence type="ECO:0000313" key="4">
    <source>
        <dbReference type="EMBL" id="THH29526.1"/>
    </source>
</evidence>
<evidence type="ECO:0000256" key="3">
    <source>
        <dbReference type="ARBA" id="ARBA00023027"/>
    </source>
</evidence>
<dbReference type="SUPFAM" id="SSF56399">
    <property type="entry name" value="ADP-ribosylation"/>
    <property type="match status" value="1"/>
</dbReference>
<comment type="similarity">
    <text evidence="1">Belongs to the KptA/TPT1 family.</text>
</comment>
<dbReference type="PANTHER" id="PTHR12684:SF2">
    <property type="entry name" value="TRNA 2'-PHOSPHOTRANSFERASE 1"/>
    <property type="match status" value="1"/>
</dbReference>
<evidence type="ECO:0000313" key="5">
    <source>
        <dbReference type="Proteomes" id="UP000308730"/>
    </source>
</evidence>
<reference evidence="4 5" key="1">
    <citation type="submission" date="2019-02" db="EMBL/GenBank/DDBJ databases">
        <title>Genome sequencing of the rare red list fungi Antrodiella citrinella (Flaviporus citrinellus).</title>
        <authorList>
            <person name="Buettner E."/>
            <person name="Kellner H."/>
        </authorList>
    </citation>
    <scope>NUCLEOTIDE SEQUENCE [LARGE SCALE GENOMIC DNA]</scope>
    <source>
        <strain evidence="4 5">DSM 108506</strain>
    </source>
</reference>
<comment type="caution">
    <text evidence="4">The sequence shown here is derived from an EMBL/GenBank/DDBJ whole genome shotgun (WGS) entry which is preliminary data.</text>
</comment>
<keyword evidence="3" id="KW-0520">NAD</keyword>
<dbReference type="AlphaFoldDB" id="A0A4S4MTG0"/>
<keyword evidence="2" id="KW-0808">Transferase</keyword>
<protein>
    <recommendedName>
        <fullName evidence="6">2'-phosphotransferase</fullName>
    </recommendedName>
</protein>
<dbReference type="EMBL" id="SGPM01000120">
    <property type="protein sequence ID" value="THH29526.1"/>
    <property type="molecule type" value="Genomic_DNA"/>
</dbReference>
<dbReference type="GO" id="GO:0000215">
    <property type="term" value="F:tRNA 2'-phosphotransferase activity"/>
    <property type="evidence" value="ECO:0007669"/>
    <property type="project" value="TreeGrafter"/>
</dbReference>